<evidence type="ECO:0000256" key="4">
    <source>
        <dbReference type="ARBA" id="ARBA00033738"/>
    </source>
</evidence>
<proteinExistence type="predicted"/>
<evidence type="ECO:0008006" key="9">
    <source>
        <dbReference type="Google" id="ProtNLM"/>
    </source>
</evidence>
<accession>A0A4R6SGL4</accession>
<dbReference type="InterPro" id="IPR030907">
    <property type="entry name" value="Ferrit_encaps"/>
</dbReference>
<dbReference type="GO" id="GO:0046872">
    <property type="term" value="F:metal ion binding"/>
    <property type="evidence" value="ECO:0007669"/>
    <property type="project" value="UniProtKB-KW"/>
</dbReference>
<evidence type="ECO:0000256" key="1">
    <source>
        <dbReference type="ARBA" id="ARBA00022434"/>
    </source>
</evidence>
<evidence type="ECO:0000256" key="6">
    <source>
        <dbReference type="SAM" id="MobiDB-lite"/>
    </source>
</evidence>
<dbReference type="Gene3D" id="6.10.140.1960">
    <property type="match status" value="1"/>
</dbReference>
<evidence type="ECO:0000256" key="5">
    <source>
        <dbReference type="ARBA" id="ARBA00033787"/>
    </source>
</evidence>
<dbReference type="NCBIfam" id="TIGR04535">
    <property type="entry name" value="ferrit_encaps"/>
    <property type="match status" value="1"/>
</dbReference>
<dbReference type="RefSeq" id="WP_133529913.1">
    <property type="nucleotide sequence ID" value="NZ_SNXX01000005.1"/>
</dbReference>
<sequence length="129" mass="14581">MSEYHEPEEKLSEEAIDYHRVIKSVIEELEAVDWYNQRAEATNDPDVQAIVEHNRDEEIEHACMGLEWLRRKNPVWDEMLRTFLFQTAKITEIEEEGEGEEGGEGGEGSGEEAPASSKSLGLGSMRGGE</sequence>
<evidence type="ECO:0000313" key="8">
    <source>
        <dbReference type="Proteomes" id="UP000295176"/>
    </source>
</evidence>
<protein>
    <recommendedName>
        <fullName evidence="9">Ferritin</fullName>
    </recommendedName>
</protein>
<organism evidence="7 8">
    <name type="scientific">Halanaerobium saccharolyticum</name>
    <dbReference type="NCBI Taxonomy" id="43595"/>
    <lineage>
        <taxon>Bacteria</taxon>
        <taxon>Bacillati</taxon>
        <taxon>Bacillota</taxon>
        <taxon>Clostridia</taxon>
        <taxon>Halanaerobiales</taxon>
        <taxon>Halanaerobiaceae</taxon>
        <taxon>Halanaerobium</taxon>
    </lineage>
</organism>
<dbReference type="Pfam" id="PF22277">
    <property type="entry name" value="EncFtn-like"/>
    <property type="match status" value="1"/>
</dbReference>
<keyword evidence="2" id="KW-0479">Metal-binding</keyword>
<reference evidence="7 8" key="1">
    <citation type="submission" date="2019-03" db="EMBL/GenBank/DDBJ databases">
        <title>Subsurface microbial communities from deep shales in Ohio and West Virginia, USA.</title>
        <authorList>
            <person name="Wrighton K."/>
        </authorList>
    </citation>
    <scope>NUCLEOTIDE SEQUENCE [LARGE SCALE GENOMIC DNA]</scope>
    <source>
        <strain evidence="7 8">MSL 7</strain>
    </source>
</reference>
<dbReference type="InterPro" id="IPR054581">
    <property type="entry name" value="EncFtn-like"/>
</dbReference>
<keyword evidence="1" id="KW-0409">Iron storage</keyword>
<dbReference type="GO" id="GO:0140737">
    <property type="term" value="C:encapsulin nanocompartment"/>
    <property type="evidence" value="ECO:0007669"/>
    <property type="project" value="UniProtKB-SubCell"/>
</dbReference>
<evidence type="ECO:0000313" key="7">
    <source>
        <dbReference type="EMBL" id="TDP98276.1"/>
    </source>
</evidence>
<dbReference type="SUPFAM" id="SSF47240">
    <property type="entry name" value="Ferritin-like"/>
    <property type="match status" value="1"/>
</dbReference>
<keyword evidence="5" id="KW-1284">Encapsulin nanocompartment</keyword>
<dbReference type="GO" id="GO:0006879">
    <property type="term" value="P:intracellular iron ion homeostasis"/>
    <property type="evidence" value="ECO:0007669"/>
    <property type="project" value="UniProtKB-KW"/>
</dbReference>
<gene>
    <name evidence="7" type="ORF">C7957_10575</name>
</gene>
<feature type="region of interest" description="Disordered" evidence="6">
    <location>
        <begin position="91"/>
        <end position="129"/>
    </location>
</feature>
<keyword evidence="3" id="KW-0408">Iron</keyword>
<dbReference type="AlphaFoldDB" id="A0A4R6SGL4"/>
<evidence type="ECO:0000256" key="2">
    <source>
        <dbReference type="ARBA" id="ARBA00022723"/>
    </source>
</evidence>
<name>A0A4R6SGL4_9FIRM</name>
<dbReference type="InterPro" id="IPR009078">
    <property type="entry name" value="Ferritin-like_SF"/>
</dbReference>
<dbReference type="EMBL" id="SNXX01000005">
    <property type="protein sequence ID" value="TDP98276.1"/>
    <property type="molecule type" value="Genomic_DNA"/>
</dbReference>
<dbReference type="GO" id="GO:0004322">
    <property type="term" value="F:ferroxidase activity"/>
    <property type="evidence" value="ECO:0007669"/>
    <property type="project" value="InterPro"/>
</dbReference>
<feature type="compositionally biased region" description="Acidic residues" evidence="6">
    <location>
        <begin position="93"/>
        <end position="104"/>
    </location>
</feature>
<comment type="subcellular location">
    <subcellularLocation>
        <location evidence="4">Encapsulin nanocompartment</location>
    </subcellularLocation>
</comment>
<dbReference type="Proteomes" id="UP000295176">
    <property type="component" value="Unassembled WGS sequence"/>
</dbReference>
<evidence type="ECO:0000256" key="3">
    <source>
        <dbReference type="ARBA" id="ARBA00023004"/>
    </source>
</evidence>
<comment type="caution">
    <text evidence="7">The sequence shown here is derived from an EMBL/GenBank/DDBJ whole genome shotgun (WGS) entry which is preliminary data.</text>
</comment>